<reference evidence="2 3" key="1">
    <citation type="submission" date="2020-02" db="EMBL/GenBank/DDBJ databases">
        <title>Genome sequence of strain AETb3-4.</title>
        <authorList>
            <person name="Gao J."/>
            <person name="Zhang X."/>
        </authorList>
    </citation>
    <scope>NUCLEOTIDE SEQUENCE [LARGE SCALE GENOMIC DNA]</scope>
    <source>
        <strain evidence="2 3">AETb3-4</strain>
    </source>
</reference>
<dbReference type="SUPFAM" id="SSF64376">
    <property type="entry name" value="YlxR-like"/>
    <property type="match status" value="1"/>
</dbReference>
<gene>
    <name evidence="2" type="ORF">G6034_09715</name>
</gene>
<dbReference type="PANTHER" id="PTHR34215:SF1">
    <property type="entry name" value="YLXR DOMAIN-CONTAINING PROTEIN"/>
    <property type="match status" value="1"/>
</dbReference>
<sequence>MTKILLGIAQLVKNAVTAGGPAPTFTGAARTCIGCRQTAARDQLVRLVRTTSGSGEPEALVDLRRRMPGRGAWLHPSPDCLQLAFKRRAIGRALPGVTNAGDLAERLAGLSRDGVQSLRTDIVPL</sequence>
<evidence type="ECO:0000259" key="1">
    <source>
        <dbReference type="Pfam" id="PF04296"/>
    </source>
</evidence>
<dbReference type="InterPro" id="IPR037465">
    <property type="entry name" value="YlxR"/>
</dbReference>
<name>A0A7Y7IGQ5_9MICC</name>
<evidence type="ECO:0000313" key="2">
    <source>
        <dbReference type="EMBL" id="NVM95181.1"/>
    </source>
</evidence>
<dbReference type="EMBL" id="JAAMFM010000012">
    <property type="protein sequence ID" value="NVM95181.1"/>
    <property type="molecule type" value="Genomic_DNA"/>
</dbReference>
<evidence type="ECO:0000313" key="3">
    <source>
        <dbReference type="Proteomes" id="UP000543556"/>
    </source>
</evidence>
<organism evidence="2 3">
    <name type="scientific">Arthrobacter wenxiniae</name>
    <dbReference type="NCBI Taxonomy" id="2713570"/>
    <lineage>
        <taxon>Bacteria</taxon>
        <taxon>Bacillati</taxon>
        <taxon>Actinomycetota</taxon>
        <taxon>Actinomycetes</taxon>
        <taxon>Micrococcales</taxon>
        <taxon>Micrococcaceae</taxon>
        <taxon>Arthrobacter</taxon>
    </lineage>
</organism>
<comment type="caution">
    <text evidence="2">The sequence shown here is derived from an EMBL/GenBank/DDBJ whole genome shotgun (WGS) entry which is preliminary data.</text>
</comment>
<dbReference type="InterPro" id="IPR035931">
    <property type="entry name" value="YlxR-like_sf"/>
</dbReference>
<dbReference type="Gene3D" id="3.30.1230.10">
    <property type="entry name" value="YlxR-like"/>
    <property type="match status" value="1"/>
</dbReference>
<dbReference type="InterPro" id="IPR007393">
    <property type="entry name" value="YlxR_dom"/>
</dbReference>
<dbReference type="AlphaFoldDB" id="A0A7Y7IGQ5"/>
<proteinExistence type="predicted"/>
<dbReference type="Pfam" id="PF04296">
    <property type="entry name" value="YlxR"/>
    <property type="match status" value="1"/>
</dbReference>
<dbReference type="PANTHER" id="PTHR34215">
    <property type="entry name" value="BLL0784 PROTEIN"/>
    <property type="match status" value="1"/>
</dbReference>
<protein>
    <submittedName>
        <fullName evidence="2">YlxR family protein</fullName>
    </submittedName>
</protein>
<dbReference type="RefSeq" id="WP_425485496.1">
    <property type="nucleotide sequence ID" value="NZ_JAAMFM010000012.1"/>
</dbReference>
<accession>A0A7Y7IGQ5</accession>
<keyword evidence="3" id="KW-1185">Reference proteome</keyword>
<feature type="domain" description="YlxR" evidence="1">
    <location>
        <begin position="30"/>
        <end position="107"/>
    </location>
</feature>
<dbReference type="Proteomes" id="UP000543556">
    <property type="component" value="Unassembled WGS sequence"/>
</dbReference>